<sequence>MAFIRDHDSSGKKYTFYTDTVISENKNIFTVLVGKNGSGKSRLLNSLVMRGIDEKKYVLAFSNSMYHKFPQLNNDKTFGYLCYANNKNLIKNYAYCNALHGLIDQELIHLAIEKLLFHEFPLMQFKEWNIQTLIPLLILKLKQDPNRAQLLEKILDFLGFEKNIHITFNKNKKLSEIFINAFNNQIFSFHDKTDNHEILKEIAINLCNNKLTDYYFPMAQNIKTFSAVGYGIALDLWKIKRINFIKKGEKISYRDLSSGETSFLTLGLFLLIFLENDTIICIDEPEINLHPEWQSQVINFLNSIFQNFNLCHFFIATHAPQIISGANGENIYIHDLEKNINQNINNFRNRSSDFQLSEVFNFPGNNNEYLIRKLIVILNKLNIEESYHLDSESQELLKNLEILIKNKKIHEDDKVFILFNLIASYRG</sequence>
<evidence type="ECO:0000259" key="1">
    <source>
        <dbReference type="Pfam" id="PF13304"/>
    </source>
</evidence>
<dbReference type="PANTHER" id="PTHR43581:SF4">
    <property type="entry name" value="ATP_GTP PHOSPHATASE"/>
    <property type="match status" value="1"/>
</dbReference>
<dbReference type="EMBL" id="JASVDY010000005">
    <property type="protein sequence ID" value="MDV2470042.1"/>
    <property type="molecule type" value="Genomic_DNA"/>
</dbReference>
<evidence type="ECO:0000313" key="2">
    <source>
        <dbReference type="EMBL" id="MDV2470042.1"/>
    </source>
</evidence>
<name>A0ABU3WHZ6_9GAMM</name>
<dbReference type="InterPro" id="IPR051396">
    <property type="entry name" value="Bact_Antivir_Def_Nuclease"/>
</dbReference>
<comment type="caution">
    <text evidence="2">The sequence shown here is derived from an EMBL/GenBank/DDBJ whole genome shotgun (WGS) entry which is preliminary data.</text>
</comment>
<dbReference type="Gene3D" id="3.40.50.300">
    <property type="entry name" value="P-loop containing nucleotide triphosphate hydrolases"/>
    <property type="match status" value="1"/>
</dbReference>
<keyword evidence="3" id="KW-1185">Reference proteome</keyword>
<accession>A0ABU3WHZ6</accession>
<reference evidence="2 3" key="1">
    <citation type="submission" date="2023-06" db="EMBL/GenBank/DDBJ databases">
        <title>Genomic Analysis of Acinetobacter Strains Recovered from South Australian Aquatic Samples provides Insights into the Circulation of Antibiotic Resistance determinants in the Environment.</title>
        <authorList>
            <person name="Tobin L."/>
            <person name="Jarocki V.M."/>
            <person name="Kenyon J."/>
            <person name="Drigo B."/>
            <person name="Donner E."/>
            <person name="Djordjevic S.P."/>
            <person name="Hamidian M."/>
        </authorList>
    </citation>
    <scope>NUCLEOTIDE SEQUENCE [LARGE SCALE GENOMIC DNA]</scope>
    <source>
        <strain evidence="2 3">SAAc652</strain>
    </source>
</reference>
<evidence type="ECO:0000313" key="3">
    <source>
        <dbReference type="Proteomes" id="UP001278188"/>
    </source>
</evidence>
<dbReference type="PANTHER" id="PTHR43581">
    <property type="entry name" value="ATP/GTP PHOSPHATASE"/>
    <property type="match status" value="1"/>
</dbReference>
<dbReference type="SUPFAM" id="SSF52540">
    <property type="entry name" value="P-loop containing nucleoside triphosphate hydrolases"/>
    <property type="match status" value="1"/>
</dbReference>
<dbReference type="InterPro" id="IPR027417">
    <property type="entry name" value="P-loop_NTPase"/>
</dbReference>
<gene>
    <name evidence="2" type="ORF">QR674_13735</name>
</gene>
<dbReference type="Proteomes" id="UP001278188">
    <property type="component" value="Unassembled WGS sequence"/>
</dbReference>
<dbReference type="InterPro" id="IPR003959">
    <property type="entry name" value="ATPase_AAA_core"/>
</dbReference>
<organism evidence="2 3">
    <name type="scientific">Acinetobacter chinensis</name>
    <dbReference type="NCBI Taxonomy" id="2004650"/>
    <lineage>
        <taxon>Bacteria</taxon>
        <taxon>Pseudomonadati</taxon>
        <taxon>Pseudomonadota</taxon>
        <taxon>Gammaproteobacteria</taxon>
        <taxon>Moraxellales</taxon>
        <taxon>Moraxellaceae</taxon>
        <taxon>Acinetobacter</taxon>
    </lineage>
</organism>
<protein>
    <submittedName>
        <fullName evidence="2">AAA family ATPase</fullName>
    </submittedName>
</protein>
<proteinExistence type="predicted"/>
<feature type="domain" description="ATPase AAA-type core" evidence="1">
    <location>
        <begin position="165"/>
        <end position="324"/>
    </location>
</feature>
<dbReference type="RefSeq" id="WP_317084890.1">
    <property type="nucleotide sequence ID" value="NZ_JASVDY010000005.1"/>
</dbReference>
<dbReference type="Pfam" id="PF13304">
    <property type="entry name" value="AAA_21"/>
    <property type="match status" value="1"/>
</dbReference>